<comment type="caution">
    <text evidence="1">The sequence shown here is derived from an EMBL/GenBank/DDBJ whole genome shotgun (WGS) entry which is preliminary data.</text>
</comment>
<dbReference type="Gene3D" id="2.80.10.50">
    <property type="match status" value="1"/>
</dbReference>
<keyword evidence="2" id="KW-1185">Reference proteome</keyword>
<dbReference type="Gene3D" id="2.130.10.10">
    <property type="entry name" value="YVTN repeat-like/Quinoprotein amine dehydrogenase"/>
    <property type="match status" value="1"/>
</dbReference>
<dbReference type="EMBL" id="JAENHP010000004">
    <property type="protein sequence ID" value="MBM2617116.1"/>
    <property type="molecule type" value="Genomic_DNA"/>
</dbReference>
<evidence type="ECO:0000313" key="1">
    <source>
        <dbReference type="EMBL" id="MBM2617116.1"/>
    </source>
</evidence>
<dbReference type="SUPFAM" id="SSF50998">
    <property type="entry name" value="Quinoprotein alcohol dehydrogenase-like"/>
    <property type="match status" value="1"/>
</dbReference>
<name>A0ABS2ABB7_9ACTN</name>
<gene>
    <name evidence="1" type="ORF">JIG36_16285</name>
</gene>
<accession>A0ABS2ABB7</accession>
<reference evidence="1 2" key="1">
    <citation type="submission" date="2021-01" db="EMBL/GenBank/DDBJ databases">
        <title>Actinoplanes sp. nov. LDG1-06 isolated from lichen.</title>
        <authorList>
            <person name="Saeng-In P."/>
            <person name="Phongsopitanun W."/>
            <person name="Kanchanasin P."/>
            <person name="Yuki M."/>
            <person name="Kudo T."/>
            <person name="Ohkuma M."/>
            <person name="Tanasupawat S."/>
        </authorList>
    </citation>
    <scope>NUCLEOTIDE SEQUENCE [LARGE SCALE GENOMIC DNA]</scope>
    <source>
        <strain evidence="1 2">LDG1-06</strain>
    </source>
</reference>
<dbReference type="Proteomes" id="UP000632138">
    <property type="component" value="Unassembled WGS sequence"/>
</dbReference>
<evidence type="ECO:0000313" key="2">
    <source>
        <dbReference type="Proteomes" id="UP000632138"/>
    </source>
</evidence>
<protein>
    <submittedName>
        <fullName evidence="1">Uncharacterized protein</fullName>
    </submittedName>
</protein>
<organism evidence="1 2">
    <name type="scientific">Paractinoplanes ovalisporus</name>
    <dbReference type="NCBI Taxonomy" id="2810368"/>
    <lineage>
        <taxon>Bacteria</taxon>
        <taxon>Bacillati</taxon>
        <taxon>Actinomycetota</taxon>
        <taxon>Actinomycetes</taxon>
        <taxon>Micromonosporales</taxon>
        <taxon>Micromonosporaceae</taxon>
        <taxon>Paractinoplanes</taxon>
    </lineage>
</organism>
<dbReference type="InterPro" id="IPR011047">
    <property type="entry name" value="Quinoprotein_ADH-like_sf"/>
</dbReference>
<sequence>MPSFNGAVLSIAYAKNVVYVGGDFTAAIVNGKPVARGRLAAMDARTGALLPWAPVADGRVKALVVSGSSAYLAGDFTTVGGQKRDSLARVDLADGALHSTFKHAVSGRPMAAFAAHGRLYVGGTITAVDGQPRTRLAAFSLSSGKLDAGWRPTADDQVETIAAGGGRIYVGGKFHKINGLPGYDRLAALDPAGAAVVAGFKPRPPVITYALAVTGDAVFSAHGGQGGRVSRYTPDGALKWSATFDGDAQAVTVLGDSVYAGGHFDRACSTARTGSQGACVDGSDNRIKLAALSAADGHLLDWTADANGVEGVLALAGSAKLGKVGMGGAFTTVEGRQQKRFAQFSA</sequence>
<proteinExistence type="predicted"/>
<dbReference type="InterPro" id="IPR015943">
    <property type="entry name" value="WD40/YVTN_repeat-like_dom_sf"/>
</dbReference>